<dbReference type="Pfam" id="PF00884">
    <property type="entry name" value="Sulfatase"/>
    <property type="match status" value="1"/>
</dbReference>
<keyword evidence="5 6" id="KW-0472">Membrane</keyword>
<feature type="transmembrane region" description="Helical" evidence="6">
    <location>
        <begin position="61"/>
        <end position="80"/>
    </location>
</feature>
<evidence type="ECO:0000313" key="9">
    <source>
        <dbReference type="Proteomes" id="UP001447008"/>
    </source>
</evidence>
<reference evidence="8 9" key="1">
    <citation type="submission" date="2024-03" db="EMBL/GenBank/DDBJ databases">
        <title>Pseudoalteromonas qingdaonensis sp. nov., isolated from the intestines of marine benthic organisms.</title>
        <authorList>
            <person name="Lin X."/>
            <person name="Fang S."/>
            <person name="Hu X."/>
        </authorList>
    </citation>
    <scope>NUCLEOTIDE SEQUENCE [LARGE SCALE GENOMIC DNA]</scope>
    <source>
        <strain evidence="8 9">YIC-827</strain>
    </source>
</reference>
<dbReference type="Gene3D" id="3.30.1120.80">
    <property type="match status" value="1"/>
</dbReference>
<keyword evidence="9" id="KW-1185">Reference proteome</keyword>
<comment type="caution">
    <text evidence="8">The sequence shown here is derived from an EMBL/GenBank/DDBJ whole genome shotgun (WGS) entry which is preliminary data.</text>
</comment>
<feature type="transmembrane region" description="Helical" evidence="6">
    <location>
        <begin position="87"/>
        <end position="111"/>
    </location>
</feature>
<gene>
    <name evidence="8" type="ORF">WCN91_05020</name>
</gene>
<dbReference type="Gene3D" id="3.40.720.10">
    <property type="entry name" value="Alkaline Phosphatase, subunit A"/>
    <property type="match status" value="1"/>
</dbReference>
<dbReference type="PANTHER" id="PTHR47371">
    <property type="entry name" value="LIPOTEICHOIC ACID SYNTHASE"/>
    <property type="match status" value="1"/>
</dbReference>
<dbReference type="InterPro" id="IPR017850">
    <property type="entry name" value="Alkaline_phosphatase_core_sf"/>
</dbReference>
<accession>A0ABU9MWW0</accession>
<dbReference type="Proteomes" id="UP001447008">
    <property type="component" value="Unassembled WGS sequence"/>
</dbReference>
<organism evidence="8 9">
    <name type="scientific">Pseudoalteromonas qingdaonensis</name>
    <dbReference type="NCBI Taxonomy" id="3131913"/>
    <lineage>
        <taxon>Bacteria</taxon>
        <taxon>Pseudomonadati</taxon>
        <taxon>Pseudomonadota</taxon>
        <taxon>Gammaproteobacteria</taxon>
        <taxon>Alteromonadales</taxon>
        <taxon>Pseudoalteromonadaceae</taxon>
        <taxon>Pseudoalteromonas</taxon>
    </lineage>
</organism>
<evidence type="ECO:0000256" key="5">
    <source>
        <dbReference type="ARBA" id="ARBA00023136"/>
    </source>
</evidence>
<dbReference type="RefSeq" id="WP_342676881.1">
    <property type="nucleotide sequence ID" value="NZ_JBCGCU010000004.1"/>
</dbReference>
<keyword evidence="3 6" id="KW-0812">Transmembrane</keyword>
<feature type="transmembrane region" description="Helical" evidence="6">
    <location>
        <begin position="141"/>
        <end position="162"/>
    </location>
</feature>
<evidence type="ECO:0000256" key="4">
    <source>
        <dbReference type="ARBA" id="ARBA00022989"/>
    </source>
</evidence>
<evidence type="ECO:0000313" key="8">
    <source>
        <dbReference type="EMBL" id="MEM0514789.1"/>
    </source>
</evidence>
<feature type="transmembrane region" description="Helical" evidence="6">
    <location>
        <begin position="174"/>
        <end position="191"/>
    </location>
</feature>
<evidence type="ECO:0000256" key="1">
    <source>
        <dbReference type="ARBA" id="ARBA00004651"/>
    </source>
</evidence>
<proteinExistence type="predicted"/>
<keyword evidence="2" id="KW-1003">Cell membrane</keyword>
<evidence type="ECO:0000256" key="2">
    <source>
        <dbReference type="ARBA" id="ARBA00022475"/>
    </source>
</evidence>
<comment type="subcellular location">
    <subcellularLocation>
        <location evidence="1">Cell membrane</location>
        <topology evidence="1">Multi-pass membrane protein</topology>
    </subcellularLocation>
</comment>
<dbReference type="CDD" id="cd16015">
    <property type="entry name" value="LTA_synthase"/>
    <property type="match status" value="1"/>
</dbReference>
<dbReference type="PANTHER" id="PTHR47371:SF3">
    <property type="entry name" value="PHOSPHOGLYCEROL TRANSFERASE I"/>
    <property type="match status" value="1"/>
</dbReference>
<keyword evidence="4 6" id="KW-1133">Transmembrane helix</keyword>
<sequence length="649" mass="71867">MKAIKHFVTQVKPLILFVLLIMSLLILSRLALYIWLDERIGEVALKELFVGGLRIDLSTTAYLSAPLLILLTISSLGGSVSRRLLKYLVPAYCALAVMLITLVEAATPAFIAQYDVRPNRLFVEYLIYPQEVLSMLVNGHLLTLIVTTVVVGLAGFFGYRLFARTAPPGRSSPWSAVIMGLVVFPLVALGARGTLTHRPLNPALVYFSQDALVNSLVLNSAYSIAFALKNIGSEQSAAQLYGQLTKEEVLATVKSASYRTEFLSQEIPTLAVNPAYNQGDKKNLVIVLEESLGARFVGALNGRGITPRLDKLYDEGWGFEHLYATGTRSVRGIEAVTTGFLPSPSRSVVKLSKSQQHFATLAQVLTNQGYRTQFIYGGESHFDNMKSFFLGNGVEDIVDFDDIDSPEFVSSWGASDADLFRQADKELSILAADDKPFFSLIFTSSNHDPFAIPSGKVQLPADYQGDNPARDKAIMYADLALGDFIETAKSREYWQNTVFLIVADHDVRVFGKEPVPIKSFHIPALILNSDMPVQRDTRLVSQIDLPVTLMSLLGVEAATPMTGLDLTRYYPVERALMQYYDNYAYVENNEATILMPGNKVSYWVYDKGTKKQLEIAANPHVKQLEHKALAHVLFSSMAYQQGLFSLPKE</sequence>
<dbReference type="InterPro" id="IPR050448">
    <property type="entry name" value="OpgB/LTA_synthase_biosynth"/>
</dbReference>
<evidence type="ECO:0000256" key="6">
    <source>
        <dbReference type="SAM" id="Phobius"/>
    </source>
</evidence>
<feature type="domain" description="Sulfatase N-terminal" evidence="7">
    <location>
        <begin position="282"/>
        <end position="555"/>
    </location>
</feature>
<dbReference type="EMBL" id="JBCGCU010000004">
    <property type="protein sequence ID" value="MEM0514789.1"/>
    <property type="molecule type" value="Genomic_DNA"/>
</dbReference>
<dbReference type="InterPro" id="IPR000917">
    <property type="entry name" value="Sulfatase_N"/>
</dbReference>
<name>A0ABU9MWW0_9GAMM</name>
<dbReference type="SUPFAM" id="SSF53649">
    <property type="entry name" value="Alkaline phosphatase-like"/>
    <property type="match status" value="1"/>
</dbReference>
<protein>
    <submittedName>
        <fullName evidence="8">LTA synthase family protein</fullName>
    </submittedName>
</protein>
<feature type="transmembrane region" description="Helical" evidence="6">
    <location>
        <begin position="14"/>
        <end position="36"/>
    </location>
</feature>
<dbReference type="PIRSF" id="PIRSF005091">
    <property type="entry name" value="Mmb_sulf_HI1246"/>
    <property type="match status" value="1"/>
</dbReference>
<evidence type="ECO:0000256" key="3">
    <source>
        <dbReference type="ARBA" id="ARBA00022692"/>
    </source>
</evidence>
<evidence type="ECO:0000259" key="7">
    <source>
        <dbReference type="Pfam" id="PF00884"/>
    </source>
</evidence>
<dbReference type="InterPro" id="IPR012160">
    <property type="entry name" value="LtaS-like"/>
</dbReference>